<proteinExistence type="predicted"/>
<feature type="region of interest" description="Disordered" evidence="2">
    <location>
        <begin position="398"/>
        <end position="436"/>
    </location>
</feature>
<feature type="compositionally biased region" description="Low complexity" evidence="2">
    <location>
        <begin position="343"/>
        <end position="363"/>
    </location>
</feature>
<organism evidence="3 4">
    <name type="scientific">Passalora fulva</name>
    <name type="common">Tomato leaf mold</name>
    <name type="synonym">Cladosporium fulvum</name>
    <dbReference type="NCBI Taxonomy" id="5499"/>
    <lineage>
        <taxon>Eukaryota</taxon>
        <taxon>Fungi</taxon>
        <taxon>Dikarya</taxon>
        <taxon>Ascomycota</taxon>
        <taxon>Pezizomycotina</taxon>
        <taxon>Dothideomycetes</taxon>
        <taxon>Dothideomycetidae</taxon>
        <taxon>Mycosphaerellales</taxon>
        <taxon>Mycosphaerellaceae</taxon>
        <taxon>Fulvia</taxon>
    </lineage>
</organism>
<sequence>MAIPQMTEVPTYMVYRDIPAGEPFDPTSPLLFFPPKGSDELFDALRIAFPLVKSHSERMREAVIGFLLEERQDDQSQQPSPAMTMDTMPTTWPSMSSDSASLMSSPDTLNFATPASFANSPQPHLLTRQASTATSSQPSPPSLDAMTGVFSLSTSAQPKQRVRRKMTEAEKVEYRKRRIVKACDKCAKRKRKCPHNQAEMETVPSSKSESKVTKSVSKGAKSAAPPPVAQQQALFDNFASADDFNFDPTTFGPWEDFNMFEDPMAEVNIDEFVNFDQQQYGSDLFTPDVSPLQTDWNHDDSALLFPSLPATGGFTRDGTVQRPTSEDRLHNGGRSDNGGSIGGSESPELLNSSSASSDAWSSAGGYARQGNLLKNQQFLQNEDAPQGDEILWEHLRTGQSEQHVPTHTAHVHNSECQGPSSLDDNTVGVQQTRRPPTLPQTVLRLIGTAKAVKAFANRTSRRTPALDSISLERASLAVADSAMNRRSRPLSGIFDGAAYLENNLREAATGRTIARTEPQYFEERHVRRETPANIDDNLANANPRATFNLKQSQIQKSQGAPLARSGFGTTSNAIEPTLTSTSVSVSDRSKRSAGSEGRPQQVESPAGRRAASLTTDIQQTPAALSLGEGLSSNANASSDLYMARKRVTANLQRFTERNGLATRQSRLVANAANAGIESESGYKFKNNPTSPANGGAYLRLQETEVSPSMTIALKPIHTHTLDPSMYNFDSATDQHHNVEMTNVAQAQAGPATTSKKSAAIDNTSVASPAHQERLSDHVRYRDHHGRVDERSSSHGVNDHHDVRNGDRDLVDHARDVHRYELRPDHTDEKNHDFVVDRTQDVAIVERNSRYKLRHPSHALTGEGSWTNAASCIAIIASIMLFASISTSASLSTTLLILALVCPLQTSDEKDASPVQCTTKNSSWLQELLPHKGFSAHKLAAKVQGAGTANGVWLRGLMYPHEMASLQSVRV</sequence>
<feature type="region of interest" description="Disordered" evidence="2">
    <location>
        <begin position="197"/>
        <end position="228"/>
    </location>
</feature>
<dbReference type="EMBL" id="CP090172">
    <property type="protein sequence ID" value="UJO22767.1"/>
    <property type="molecule type" value="Genomic_DNA"/>
</dbReference>
<dbReference type="OrthoDB" id="3794485at2759"/>
<name>A0A9Q8UUG3_PASFU</name>
<dbReference type="CDD" id="cd00067">
    <property type="entry name" value="GAL4"/>
    <property type="match status" value="1"/>
</dbReference>
<evidence type="ECO:0000313" key="4">
    <source>
        <dbReference type="Proteomes" id="UP000756132"/>
    </source>
</evidence>
<reference evidence="3" key="2">
    <citation type="journal article" date="2022" name="Microb. Genom.">
        <title>A chromosome-scale genome assembly of the tomato pathogen Cladosporium fulvum reveals a compartmentalized genome architecture and the presence of a dispensable chromosome.</title>
        <authorList>
            <person name="Zaccaron A.Z."/>
            <person name="Chen L.H."/>
            <person name="Samaras A."/>
            <person name="Stergiopoulos I."/>
        </authorList>
    </citation>
    <scope>NUCLEOTIDE SEQUENCE</scope>
    <source>
        <strain evidence="3">Race5_Kim</strain>
    </source>
</reference>
<dbReference type="GO" id="GO:0000981">
    <property type="term" value="F:DNA-binding transcription factor activity, RNA polymerase II-specific"/>
    <property type="evidence" value="ECO:0007669"/>
    <property type="project" value="InterPro"/>
</dbReference>
<evidence type="ECO:0000256" key="1">
    <source>
        <dbReference type="ARBA" id="ARBA00023242"/>
    </source>
</evidence>
<gene>
    <name evidence="3" type="ORF">CLAFUR5_11916</name>
</gene>
<feature type="compositionally biased region" description="Low complexity" evidence="2">
    <location>
        <begin position="201"/>
        <end position="218"/>
    </location>
</feature>
<reference evidence="3" key="1">
    <citation type="submission" date="2021-12" db="EMBL/GenBank/DDBJ databases">
        <authorList>
            <person name="Zaccaron A."/>
            <person name="Stergiopoulos I."/>
        </authorList>
    </citation>
    <scope>NUCLEOTIDE SEQUENCE</scope>
    <source>
        <strain evidence="3">Race5_Kim</strain>
    </source>
</reference>
<dbReference type="AlphaFoldDB" id="A0A9Q8UUG3"/>
<feature type="region of interest" description="Disordered" evidence="2">
    <location>
        <begin position="552"/>
        <end position="614"/>
    </location>
</feature>
<accession>A0A9Q8UUG3</accession>
<dbReference type="GeneID" id="71991794"/>
<dbReference type="KEGG" id="ffu:CLAFUR5_11916"/>
<protein>
    <submittedName>
        <fullName evidence="3">Uncharacterized protein</fullName>
    </submittedName>
</protein>
<dbReference type="Proteomes" id="UP000756132">
    <property type="component" value="Chromosome 10"/>
</dbReference>
<dbReference type="RefSeq" id="XP_047767133.1">
    <property type="nucleotide sequence ID" value="XM_047911064.1"/>
</dbReference>
<feature type="region of interest" description="Disordered" evidence="2">
    <location>
        <begin position="784"/>
        <end position="807"/>
    </location>
</feature>
<keyword evidence="1" id="KW-0539">Nucleus</keyword>
<feature type="region of interest" description="Disordered" evidence="2">
    <location>
        <begin position="307"/>
        <end position="363"/>
    </location>
</feature>
<dbReference type="InterPro" id="IPR001138">
    <property type="entry name" value="Zn2Cys6_DnaBD"/>
</dbReference>
<feature type="compositionally biased region" description="Polar residues" evidence="2">
    <location>
        <begin position="414"/>
        <end position="434"/>
    </location>
</feature>
<feature type="compositionally biased region" description="Polar residues" evidence="2">
    <location>
        <begin position="567"/>
        <end position="586"/>
    </location>
</feature>
<feature type="region of interest" description="Disordered" evidence="2">
    <location>
        <begin position="127"/>
        <end position="168"/>
    </location>
</feature>
<keyword evidence="4" id="KW-1185">Reference proteome</keyword>
<dbReference type="GO" id="GO:0008270">
    <property type="term" value="F:zinc ion binding"/>
    <property type="evidence" value="ECO:0007669"/>
    <property type="project" value="InterPro"/>
</dbReference>
<evidence type="ECO:0000313" key="3">
    <source>
        <dbReference type="EMBL" id="UJO22767.1"/>
    </source>
</evidence>
<evidence type="ECO:0000256" key="2">
    <source>
        <dbReference type="SAM" id="MobiDB-lite"/>
    </source>
</evidence>
<dbReference type="OMA" id="MYPHEMA"/>